<evidence type="ECO:0000313" key="3">
    <source>
        <dbReference type="Proteomes" id="UP001302020"/>
    </source>
</evidence>
<proteinExistence type="predicted"/>
<gene>
    <name evidence="2" type="ORF">QN243_01895</name>
</gene>
<evidence type="ECO:0008006" key="4">
    <source>
        <dbReference type="Google" id="ProtNLM"/>
    </source>
</evidence>
<feature type="transmembrane region" description="Helical" evidence="1">
    <location>
        <begin position="12"/>
        <end position="31"/>
    </location>
</feature>
<keyword evidence="1" id="KW-1133">Transmembrane helix</keyword>
<reference evidence="2 3" key="1">
    <citation type="submission" date="2023-05" db="EMBL/GenBank/DDBJ databases">
        <title>Xanthomonas rydalmerenesis sp. nov., a novel Xanthomonas species isolated from Fragaria x ananassa.</title>
        <authorList>
            <person name="McKnight D.J.E."/>
            <person name="Wong-Bajracharya J."/>
            <person name="Okoh E.B."/>
            <person name="Snijders F."/>
            <person name="Lidbetter F."/>
            <person name="Webster J."/>
            <person name="Djordjevic S.P."/>
            <person name="Bogema D.R."/>
            <person name="Chapman T.A."/>
        </authorList>
    </citation>
    <scope>NUCLEOTIDE SEQUENCE [LARGE SCALE GENOMIC DNA]</scope>
    <source>
        <strain evidence="2 3">DAR34883</strain>
    </source>
</reference>
<keyword evidence="3" id="KW-1185">Reference proteome</keyword>
<dbReference type="EMBL" id="CP126172">
    <property type="protein sequence ID" value="WOS41261.1"/>
    <property type="molecule type" value="Genomic_DNA"/>
</dbReference>
<evidence type="ECO:0000256" key="1">
    <source>
        <dbReference type="SAM" id="Phobius"/>
    </source>
</evidence>
<organism evidence="2 3">
    <name type="scientific">Xanthomonas rydalmerensis</name>
    <dbReference type="NCBI Taxonomy" id="3046274"/>
    <lineage>
        <taxon>Bacteria</taxon>
        <taxon>Pseudomonadati</taxon>
        <taxon>Pseudomonadota</taxon>
        <taxon>Gammaproteobacteria</taxon>
        <taxon>Lysobacterales</taxon>
        <taxon>Lysobacteraceae</taxon>
        <taxon>Xanthomonas</taxon>
    </lineage>
</organism>
<accession>A0ABZ0JN74</accession>
<dbReference type="RefSeq" id="WP_317844402.1">
    <property type="nucleotide sequence ID" value="NZ_CP126170.1"/>
</dbReference>
<keyword evidence="1" id="KW-0812">Transmembrane</keyword>
<keyword evidence="1" id="KW-0472">Membrane</keyword>
<protein>
    <recommendedName>
        <fullName evidence="4">DUF4760 domain-containing protein</fullName>
    </recommendedName>
</protein>
<sequence>MQKETLDTISAVATVATPMLLVLLGGLGWLIQQKITSNQAKQDSQQVRIRELEDKLREDRIATYNSILEPFFLMFTSEAAFALDKKYKGQKKDEIAIARMLSVEYRQLGFKLSLVAGDEVVRAYNTLMQFFYHTESDPRPVEEKTAHWISLMGTLLLEIRKSMGNTTSNLDRWEMIEWFMSEAPELRTRFEAVCT</sequence>
<evidence type="ECO:0000313" key="2">
    <source>
        <dbReference type="EMBL" id="WOS41261.1"/>
    </source>
</evidence>
<name>A0ABZ0JN74_9XANT</name>
<dbReference type="Proteomes" id="UP001302020">
    <property type="component" value="Chromosome"/>
</dbReference>